<dbReference type="PANTHER" id="PTHR42820:SF1">
    <property type="entry name" value="SHORT-CHAIN DEHYDROGENASE_REDUCTASE FAMILY PROTEIN"/>
    <property type="match status" value="1"/>
</dbReference>
<organism evidence="1">
    <name type="scientific">marine sediment metagenome</name>
    <dbReference type="NCBI Taxonomy" id="412755"/>
    <lineage>
        <taxon>unclassified sequences</taxon>
        <taxon>metagenomes</taxon>
        <taxon>ecological metagenomes</taxon>
    </lineage>
</organism>
<dbReference type="AlphaFoldDB" id="X1M3M4"/>
<comment type="caution">
    <text evidence="1">The sequence shown here is derived from an EMBL/GenBank/DDBJ whole genome shotgun (WGS) entry which is preliminary data.</text>
</comment>
<proteinExistence type="predicted"/>
<feature type="non-terminal residue" evidence="1">
    <location>
        <position position="154"/>
    </location>
</feature>
<dbReference type="InterPro" id="IPR036291">
    <property type="entry name" value="NAD(P)-bd_dom_sf"/>
</dbReference>
<protein>
    <recommendedName>
        <fullName evidence="2">Short-chain dehydrogenase/reductase SDR</fullName>
    </recommendedName>
</protein>
<accession>X1M3M4</accession>
<dbReference type="Gene3D" id="3.40.50.720">
    <property type="entry name" value="NAD(P)-binding Rossmann-like Domain"/>
    <property type="match status" value="1"/>
</dbReference>
<dbReference type="SUPFAM" id="SSF51735">
    <property type="entry name" value="NAD(P)-binding Rossmann-fold domains"/>
    <property type="match status" value="1"/>
</dbReference>
<dbReference type="CDD" id="cd05233">
    <property type="entry name" value="SDR_c"/>
    <property type="match status" value="1"/>
</dbReference>
<gene>
    <name evidence="1" type="ORF">S06H3_08963</name>
</gene>
<evidence type="ECO:0000313" key="1">
    <source>
        <dbReference type="EMBL" id="GAI12676.1"/>
    </source>
</evidence>
<dbReference type="InterPro" id="IPR002347">
    <property type="entry name" value="SDR_fam"/>
</dbReference>
<dbReference type="Pfam" id="PF00106">
    <property type="entry name" value="adh_short"/>
    <property type="match status" value="1"/>
</dbReference>
<evidence type="ECO:0008006" key="2">
    <source>
        <dbReference type="Google" id="ProtNLM"/>
    </source>
</evidence>
<dbReference type="PANTHER" id="PTHR42820">
    <property type="entry name" value="SHORT-CHAIN DEHYDROGENASE REDUCTASE"/>
    <property type="match status" value="1"/>
</dbReference>
<dbReference type="EMBL" id="BARV01003861">
    <property type="protein sequence ID" value="GAI12676.1"/>
    <property type="molecule type" value="Genomic_DNA"/>
</dbReference>
<dbReference type="PRINTS" id="PR00081">
    <property type="entry name" value="GDHRDH"/>
</dbReference>
<reference evidence="1" key="1">
    <citation type="journal article" date="2014" name="Front. Microbiol.">
        <title>High frequency of phylogenetically diverse reductive dehalogenase-homologous genes in deep subseafloor sedimentary metagenomes.</title>
        <authorList>
            <person name="Kawai M."/>
            <person name="Futagami T."/>
            <person name="Toyoda A."/>
            <person name="Takaki Y."/>
            <person name="Nishi S."/>
            <person name="Hori S."/>
            <person name="Arai W."/>
            <person name="Tsubouchi T."/>
            <person name="Morono Y."/>
            <person name="Uchiyama I."/>
            <person name="Ito T."/>
            <person name="Fujiyama A."/>
            <person name="Inagaki F."/>
            <person name="Takami H."/>
        </authorList>
    </citation>
    <scope>NUCLEOTIDE SEQUENCE</scope>
    <source>
        <strain evidence="1">Expedition CK06-06</strain>
    </source>
</reference>
<sequence length="154" mass="16297">MGRLDGKAVIITGAGMGMGQAAALLFAKEGAKVAVVDWNAEAGQETVKTIKQAGGEAIFIKTDVSKADDVKNMVKTTIDTYGKLDVIYNNAGILARAAFTENIAEEEWDRIMAVNLKGVWLGMKYAIPEMLKNGGGSIINTASQCGDRGTRNLG</sequence>
<name>X1M3M4_9ZZZZ</name>